<evidence type="ECO:0000256" key="4">
    <source>
        <dbReference type="PROSITE-ProRule" id="PRU00600"/>
    </source>
</evidence>
<dbReference type="PANTHER" id="PTHR15375">
    <property type="entry name" value="ACTIVATOR OF S-PHASE KINASE-RELATED"/>
    <property type="match status" value="1"/>
</dbReference>
<dbReference type="SMART" id="SM00586">
    <property type="entry name" value="ZnF_DBF"/>
    <property type="match status" value="1"/>
</dbReference>
<dbReference type="GO" id="GO:0003676">
    <property type="term" value="F:nucleic acid binding"/>
    <property type="evidence" value="ECO:0007669"/>
    <property type="project" value="InterPro"/>
</dbReference>
<dbReference type="STRING" id="610380.E2C028"/>
<feature type="compositionally biased region" description="Low complexity" evidence="5">
    <location>
        <begin position="784"/>
        <end position="794"/>
    </location>
</feature>
<name>E2C028_HARSA</name>
<keyword evidence="3" id="KW-0862">Zinc</keyword>
<evidence type="ECO:0000256" key="5">
    <source>
        <dbReference type="SAM" id="MobiDB-lite"/>
    </source>
</evidence>
<feature type="region of interest" description="Disordered" evidence="5">
    <location>
        <begin position="100"/>
        <end position="134"/>
    </location>
</feature>
<feature type="compositionally biased region" description="Polar residues" evidence="5">
    <location>
        <begin position="1501"/>
        <end position="1510"/>
    </location>
</feature>
<evidence type="ECO:0000313" key="8">
    <source>
        <dbReference type="Proteomes" id="UP000008237"/>
    </source>
</evidence>
<feature type="region of interest" description="Disordered" evidence="5">
    <location>
        <begin position="1499"/>
        <end position="1535"/>
    </location>
</feature>
<reference evidence="7 8" key="1">
    <citation type="journal article" date="2010" name="Science">
        <title>Genomic comparison of the ants Camponotus floridanus and Harpegnathos saltator.</title>
        <authorList>
            <person name="Bonasio R."/>
            <person name="Zhang G."/>
            <person name="Ye C."/>
            <person name="Mutti N.S."/>
            <person name="Fang X."/>
            <person name="Qin N."/>
            <person name="Donahue G."/>
            <person name="Yang P."/>
            <person name="Li Q."/>
            <person name="Li C."/>
            <person name="Zhang P."/>
            <person name="Huang Z."/>
            <person name="Berger S.L."/>
            <person name="Reinberg D."/>
            <person name="Wang J."/>
            <person name="Liebig J."/>
        </authorList>
    </citation>
    <scope>NUCLEOTIDE SEQUENCE [LARGE SCALE GENOMIC DNA]</scope>
    <source>
        <strain evidence="7 8">R22 G/1</strain>
    </source>
</reference>
<feature type="compositionally biased region" description="Polar residues" evidence="5">
    <location>
        <begin position="1572"/>
        <end position="1584"/>
    </location>
</feature>
<gene>
    <name evidence="7" type="ORF">EAI_11344</name>
</gene>
<evidence type="ECO:0000313" key="7">
    <source>
        <dbReference type="EMBL" id="EFN78724.1"/>
    </source>
</evidence>
<feature type="region of interest" description="Disordered" evidence="5">
    <location>
        <begin position="1108"/>
        <end position="1134"/>
    </location>
</feature>
<organism evidence="8">
    <name type="scientific">Harpegnathos saltator</name>
    <name type="common">Jerdon's jumping ant</name>
    <dbReference type="NCBI Taxonomy" id="610380"/>
    <lineage>
        <taxon>Eukaryota</taxon>
        <taxon>Metazoa</taxon>
        <taxon>Ecdysozoa</taxon>
        <taxon>Arthropoda</taxon>
        <taxon>Hexapoda</taxon>
        <taxon>Insecta</taxon>
        <taxon>Pterygota</taxon>
        <taxon>Neoptera</taxon>
        <taxon>Endopterygota</taxon>
        <taxon>Hymenoptera</taxon>
        <taxon>Apocrita</taxon>
        <taxon>Aculeata</taxon>
        <taxon>Formicoidea</taxon>
        <taxon>Formicidae</taxon>
        <taxon>Ponerinae</taxon>
        <taxon>Ponerini</taxon>
        <taxon>Harpegnathos</taxon>
    </lineage>
</organism>
<evidence type="ECO:0000259" key="6">
    <source>
        <dbReference type="PROSITE" id="PS51265"/>
    </source>
</evidence>
<dbReference type="InParanoid" id="E2C028"/>
<dbReference type="Pfam" id="PF07535">
    <property type="entry name" value="zf-DBF"/>
    <property type="match status" value="1"/>
</dbReference>
<dbReference type="InterPro" id="IPR051590">
    <property type="entry name" value="Replication_Regulatory_Kinase"/>
</dbReference>
<feature type="compositionally biased region" description="Basic and acidic residues" evidence="5">
    <location>
        <begin position="1023"/>
        <end position="1038"/>
    </location>
</feature>
<feature type="domain" description="DBF4-type" evidence="6">
    <location>
        <begin position="300"/>
        <end position="349"/>
    </location>
</feature>
<dbReference type="GO" id="GO:0010571">
    <property type="term" value="P:positive regulation of nuclear cell cycle DNA replication"/>
    <property type="evidence" value="ECO:0007669"/>
    <property type="project" value="TreeGrafter"/>
</dbReference>
<dbReference type="InterPro" id="IPR006572">
    <property type="entry name" value="Znf_DBF"/>
</dbReference>
<feature type="compositionally biased region" description="Polar residues" evidence="5">
    <location>
        <begin position="1395"/>
        <end position="1404"/>
    </location>
</feature>
<dbReference type="EMBL" id="GL451712">
    <property type="protein sequence ID" value="EFN78724.1"/>
    <property type="molecule type" value="Genomic_DNA"/>
</dbReference>
<dbReference type="FunCoup" id="E2C028">
    <property type="interactions" value="33"/>
</dbReference>
<dbReference type="OMA" id="KSEPWYQ"/>
<evidence type="ECO:0000256" key="3">
    <source>
        <dbReference type="ARBA" id="ARBA00022833"/>
    </source>
</evidence>
<keyword evidence="8" id="KW-1185">Reference proteome</keyword>
<feature type="compositionally biased region" description="Basic residues" evidence="5">
    <location>
        <begin position="1422"/>
        <end position="1440"/>
    </location>
</feature>
<feature type="region of interest" description="Disordered" evidence="5">
    <location>
        <begin position="992"/>
        <end position="1038"/>
    </location>
</feature>
<dbReference type="InterPro" id="IPR038545">
    <property type="entry name" value="Znf_DBF_sf"/>
</dbReference>
<dbReference type="GO" id="GO:0031431">
    <property type="term" value="C:Dbf4-dependent protein kinase complex"/>
    <property type="evidence" value="ECO:0007669"/>
    <property type="project" value="TreeGrafter"/>
</dbReference>
<accession>E2C028</accession>
<dbReference type="Gene3D" id="6.10.250.3410">
    <property type="entry name" value="DBF zinc finger"/>
    <property type="match status" value="1"/>
</dbReference>
<dbReference type="GO" id="GO:0008270">
    <property type="term" value="F:zinc ion binding"/>
    <property type="evidence" value="ECO:0007669"/>
    <property type="project" value="UniProtKB-KW"/>
</dbReference>
<dbReference type="FunFam" id="6.10.250.3410:FF:000001">
    <property type="entry name" value="Protein DBF4 homolog A"/>
    <property type="match status" value="1"/>
</dbReference>
<keyword evidence="1" id="KW-0479">Metal-binding</keyword>
<feature type="region of interest" description="Disordered" evidence="5">
    <location>
        <begin position="750"/>
        <end position="816"/>
    </location>
</feature>
<dbReference type="OrthoDB" id="21380at2759"/>
<keyword evidence="2 4" id="KW-0863">Zinc-finger</keyword>
<dbReference type="GO" id="GO:1901987">
    <property type="term" value="P:regulation of cell cycle phase transition"/>
    <property type="evidence" value="ECO:0007669"/>
    <property type="project" value="TreeGrafter"/>
</dbReference>
<evidence type="ECO:0000256" key="2">
    <source>
        <dbReference type="ARBA" id="ARBA00022771"/>
    </source>
</evidence>
<dbReference type="GO" id="GO:0043539">
    <property type="term" value="F:protein serine/threonine kinase activator activity"/>
    <property type="evidence" value="ECO:0007669"/>
    <property type="project" value="TreeGrafter"/>
</dbReference>
<feature type="region of interest" description="Disordered" evidence="5">
    <location>
        <begin position="694"/>
        <end position="724"/>
    </location>
</feature>
<dbReference type="PROSITE" id="PS51265">
    <property type="entry name" value="ZF_DBF4"/>
    <property type="match status" value="1"/>
</dbReference>
<feature type="compositionally biased region" description="Polar residues" evidence="5">
    <location>
        <begin position="760"/>
        <end position="769"/>
    </location>
</feature>
<feature type="compositionally biased region" description="Polar residues" evidence="5">
    <location>
        <begin position="996"/>
        <end position="1005"/>
    </location>
</feature>
<feature type="compositionally biased region" description="Polar residues" evidence="5">
    <location>
        <begin position="115"/>
        <end position="134"/>
    </location>
</feature>
<feature type="region of interest" description="Disordered" evidence="5">
    <location>
        <begin position="959"/>
        <end position="978"/>
    </location>
</feature>
<dbReference type="Proteomes" id="UP000008237">
    <property type="component" value="Unassembled WGS sequence"/>
</dbReference>
<sequence>MFSQCPVNFNSCTLDATIRRDVRIKKGQKPLEKKSFYLDIKNHAIATKLEVKIKELGGTVEVFLVRSVSVVVSDRVDKAGYTNSERHKWVCGSGGPRSLRSVEVTTPTPTPPTPLFSSECPSSNSANLRGQTTQRSKSRVDAMLERALTQPQQCSVDLLDNAQSWGIPIWSTDKLLTWLEKIYVSFHEKYNLKHLKQINQYKPEKDLKVKNLKGSYIKFESFRRNTRPVFLELSAWPTLNFDGDPGSCPFDTKKQVKQAGRLIGREVKENKKNIEYINKEESKEMTRRPRATAARARRTEQLVSGYCEICSTRYDDLTKHVQTEQHVNFARNDDNFLSLDRLINAGANVEAFLKLNGTKDIEKDCNLFPNEDNNLHNVVLPEEKVTKNTKTLSNFSVDEIKMVQCNGARRNLNLKLSSPHNLRARAKHESGHLLRSKGSPWHEVEKSEKFYDKLEGYTIKKRSKGTIWIEEEDPEDKYAEDIIKEPKQEDYKIKPFSKDLDEVYHTNNKEDNVNSKHNTEPPNLQQTVVHTQNCIINSRRISEDADYLKSKDHDKRNGDENSGPFECTINENDVVENNFIVNISMLCNDESFHRDNCALQTMDARKFADDTALLDTTDIVCNGHSKNSRKLDHTVVKPLQGENTRYVKSKHHPRAGRRGGRNIRGRHRLSVEERLIEDNRAYYKVEVLGNKLRSSAIPGSNSQHATSKDGDDEEKKEETPSSEKPVVVRFKRVRKSELSLLSDEAESFMFGEPKRDDSSDVSYGDQSSLLPRDTESDINEMNVSPSSPLISSSPVKPEVIEEDSQDSVHLGRARKRRRTQAEAFIRDNTDYYKFETPGSRLRYQAPLTGIKDAVDGGERAKKSSEANNRAAAQAYCDDVDKIYPSKPSAEIEKMQFSFEAIPQSEPWYQTYQRQDTGAEYWHCFSENDSMKPFLLPYEIENFSETMLKNLNSRIDGKKRGRGRGVGCVGRSPRKSPRCHASTLAIMSTIIRKREQQQQPPSSTLYTIEESPIAARSRTNTPRPEQKQDAKNRASEVDEELKEMARTIDEMLSAKGMTELDVSFEPDEQMQTDFYESNVPKGAPSNLLELLDNCHDVINCLENSSCASSECGETNPECPLKRRKRRKNRTGWPDNKMKRKLQSNSSKVLADTAYCERKTLLDKRLFSDNGLASSIERRTLIVSNGLSEETDPRAAVTTSNNILLSGAERIGANPKIDTDAPILENCASTASHKPCHETLTKRDTKSIEITSDTGLPTSTDNSYAELSVSSENDIVTDNRKCYPSIKEYPYRKELSGVEEISENDPGNDENQLSASYRKDVANALTIAERNFIAKTPMKKRGQREHTVTSELACTELRTEIENHDNLLTCRKDAESGIVVPRKHHGNELSPKRQQQRRSNSENTDGPTDMPLLEERHHSVGGLCRRRRVGSRKRIYSRKRQSRPSAAANLSSSDVAATMYDENCKKDSYLSITCNNKKQQQQTTAATAAATVVRAGMKRKSEAVSSDSIQESSDVDCSGPLSERVSPPELSPVELEQRRSSIDFQPVVRMMKLDDQVDIDHSSILSVTVASNRRLRSSGTSRSNTAKPAKKRLKSGRGQFGRWLKNS</sequence>
<protein>
    <submittedName>
        <fullName evidence="7">Protein chiffon</fullName>
    </submittedName>
</protein>
<evidence type="ECO:0000256" key="1">
    <source>
        <dbReference type="ARBA" id="ARBA00022723"/>
    </source>
</evidence>
<proteinExistence type="predicted"/>
<dbReference type="PANTHER" id="PTHR15375:SF26">
    <property type="entry name" value="PROTEIN CHIFFON"/>
    <property type="match status" value="1"/>
</dbReference>
<feature type="region of interest" description="Disordered" evidence="5">
    <location>
        <begin position="1572"/>
        <end position="1605"/>
    </location>
</feature>
<feature type="region of interest" description="Disordered" evidence="5">
    <location>
        <begin position="1376"/>
        <end position="1451"/>
    </location>
</feature>